<comment type="caution">
    <text evidence="2">The sequence shown here is derived from an EMBL/GenBank/DDBJ whole genome shotgun (WGS) entry which is preliminary data.</text>
</comment>
<dbReference type="AlphaFoldDB" id="X1EJB5"/>
<evidence type="ECO:0008006" key="3">
    <source>
        <dbReference type="Google" id="ProtNLM"/>
    </source>
</evidence>
<sequence length="75" mass="8881">MRKIQWWVLSIASYLLGILFAGISLQWKGYCEMFGEVEMSNIFACVRGEIFAPFPYIFFTFGLVFMMMAWMEKEK</sequence>
<reference evidence="2" key="1">
    <citation type="journal article" date="2014" name="Front. Microbiol.">
        <title>High frequency of phylogenetically diverse reductive dehalogenase-homologous genes in deep subseafloor sedimentary metagenomes.</title>
        <authorList>
            <person name="Kawai M."/>
            <person name="Futagami T."/>
            <person name="Toyoda A."/>
            <person name="Takaki Y."/>
            <person name="Nishi S."/>
            <person name="Hori S."/>
            <person name="Arai W."/>
            <person name="Tsubouchi T."/>
            <person name="Morono Y."/>
            <person name="Uchiyama I."/>
            <person name="Ito T."/>
            <person name="Fujiyama A."/>
            <person name="Inagaki F."/>
            <person name="Takami H."/>
        </authorList>
    </citation>
    <scope>NUCLEOTIDE SEQUENCE</scope>
    <source>
        <strain evidence="2">Expedition CK06-06</strain>
    </source>
</reference>
<evidence type="ECO:0000313" key="2">
    <source>
        <dbReference type="EMBL" id="GAH32687.1"/>
    </source>
</evidence>
<keyword evidence="1" id="KW-0812">Transmembrane</keyword>
<accession>X1EJB5</accession>
<keyword evidence="1" id="KW-0472">Membrane</keyword>
<evidence type="ECO:0000256" key="1">
    <source>
        <dbReference type="SAM" id="Phobius"/>
    </source>
</evidence>
<name>X1EJB5_9ZZZZ</name>
<keyword evidence="1" id="KW-1133">Transmembrane helix</keyword>
<dbReference type="EMBL" id="BARU01009086">
    <property type="protein sequence ID" value="GAH32687.1"/>
    <property type="molecule type" value="Genomic_DNA"/>
</dbReference>
<feature type="transmembrane region" description="Helical" evidence="1">
    <location>
        <begin position="50"/>
        <end position="71"/>
    </location>
</feature>
<organism evidence="2">
    <name type="scientific">marine sediment metagenome</name>
    <dbReference type="NCBI Taxonomy" id="412755"/>
    <lineage>
        <taxon>unclassified sequences</taxon>
        <taxon>metagenomes</taxon>
        <taxon>ecological metagenomes</taxon>
    </lineage>
</organism>
<proteinExistence type="predicted"/>
<gene>
    <name evidence="2" type="ORF">S03H2_17589</name>
</gene>
<protein>
    <recommendedName>
        <fullName evidence="3">Vitamin K epoxide reductase domain-containing protein</fullName>
    </recommendedName>
</protein>
<feature type="transmembrane region" description="Helical" evidence="1">
    <location>
        <begin position="7"/>
        <end position="30"/>
    </location>
</feature>